<proteinExistence type="inferred from homology"/>
<evidence type="ECO:0000313" key="9">
    <source>
        <dbReference type="EMBL" id="GCE03460.1"/>
    </source>
</evidence>
<dbReference type="InterPro" id="IPR050901">
    <property type="entry name" value="BP-dep_ABC_trans_perm"/>
</dbReference>
<keyword evidence="2 7" id="KW-0813">Transport</keyword>
<dbReference type="RefSeq" id="WP_160145618.1">
    <property type="nucleotide sequence ID" value="NZ_BIFQ01000001.1"/>
</dbReference>
<comment type="subcellular location">
    <subcellularLocation>
        <location evidence="1 7">Cell membrane</location>
        <topology evidence="1 7">Multi-pass membrane protein</topology>
    </subcellularLocation>
</comment>
<dbReference type="EMBL" id="BIFQ01000001">
    <property type="protein sequence ID" value="GCE03460.1"/>
    <property type="molecule type" value="Genomic_DNA"/>
</dbReference>
<evidence type="ECO:0000313" key="10">
    <source>
        <dbReference type="Proteomes" id="UP000287224"/>
    </source>
</evidence>
<dbReference type="OrthoDB" id="9810086at2"/>
<feature type="transmembrane region" description="Helical" evidence="7">
    <location>
        <begin position="69"/>
        <end position="93"/>
    </location>
</feature>
<sequence>MLESAWVDGCTTIQTTIRIVVPMAAPGLAAAALLSILFAWNDFFFAVTLTDTNSPTLPIMVATFMSNEGLFLAKLSVLSALIILVPVAIGIYAQKHLVQG</sequence>
<comment type="similarity">
    <text evidence="7">Belongs to the binding-protein-dependent transport system permease family.</text>
</comment>
<dbReference type="AlphaFoldDB" id="A0A401Z9B0"/>
<dbReference type="Gene3D" id="1.10.3720.10">
    <property type="entry name" value="MetI-like"/>
    <property type="match status" value="1"/>
</dbReference>
<evidence type="ECO:0000256" key="7">
    <source>
        <dbReference type="RuleBase" id="RU363032"/>
    </source>
</evidence>
<dbReference type="SUPFAM" id="SSF161098">
    <property type="entry name" value="MetI-like"/>
    <property type="match status" value="1"/>
</dbReference>
<evidence type="ECO:0000256" key="3">
    <source>
        <dbReference type="ARBA" id="ARBA00022475"/>
    </source>
</evidence>
<accession>A0A401Z9B0</accession>
<dbReference type="Pfam" id="PF00528">
    <property type="entry name" value="BPD_transp_1"/>
    <property type="match status" value="1"/>
</dbReference>
<evidence type="ECO:0000256" key="5">
    <source>
        <dbReference type="ARBA" id="ARBA00022989"/>
    </source>
</evidence>
<dbReference type="GO" id="GO:0055085">
    <property type="term" value="P:transmembrane transport"/>
    <property type="evidence" value="ECO:0007669"/>
    <property type="project" value="InterPro"/>
</dbReference>
<dbReference type="InterPro" id="IPR000515">
    <property type="entry name" value="MetI-like"/>
</dbReference>
<dbReference type="InterPro" id="IPR035906">
    <property type="entry name" value="MetI-like_sf"/>
</dbReference>
<keyword evidence="3" id="KW-1003">Cell membrane</keyword>
<keyword evidence="4 7" id="KW-0812">Transmembrane</keyword>
<evidence type="ECO:0000256" key="1">
    <source>
        <dbReference type="ARBA" id="ARBA00004651"/>
    </source>
</evidence>
<keyword evidence="5 7" id="KW-1133">Transmembrane helix</keyword>
<dbReference type="PROSITE" id="PS50928">
    <property type="entry name" value="ABC_TM1"/>
    <property type="match status" value="1"/>
</dbReference>
<protein>
    <recommendedName>
        <fullName evidence="8">ABC transmembrane type-1 domain-containing protein</fullName>
    </recommendedName>
</protein>
<evidence type="ECO:0000256" key="4">
    <source>
        <dbReference type="ARBA" id="ARBA00022692"/>
    </source>
</evidence>
<dbReference type="Proteomes" id="UP000287224">
    <property type="component" value="Unassembled WGS sequence"/>
</dbReference>
<keyword evidence="6 7" id="KW-0472">Membrane</keyword>
<evidence type="ECO:0000259" key="8">
    <source>
        <dbReference type="PROSITE" id="PS50928"/>
    </source>
</evidence>
<evidence type="ECO:0000256" key="6">
    <source>
        <dbReference type="ARBA" id="ARBA00023136"/>
    </source>
</evidence>
<feature type="domain" description="ABC transmembrane type-1" evidence="8">
    <location>
        <begin position="1"/>
        <end position="93"/>
    </location>
</feature>
<reference evidence="10" key="1">
    <citation type="submission" date="2018-12" db="EMBL/GenBank/DDBJ databases">
        <title>Tengunoibacter tsumagoiensis gen. nov., sp. nov., Dictyobacter kobayashii sp. nov., D. alpinus sp. nov., and D. joshuensis sp. nov. and description of Dictyobacteraceae fam. nov. within the order Ktedonobacterales isolated from Tengu-no-mugimeshi.</title>
        <authorList>
            <person name="Wang C.M."/>
            <person name="Zheng Y."/>
            <person name="Sakai Y."/>
            <person name="Toyoda A."/>
            <person name="Minakuchi Y."/>
            <person name="Abe K."/>
            <person name="Yokota A."/>
            <person name="Yabe S."/>
        </authorList>
    </citation>
    <scope>NUCLEOTIDE SEQUENCE [LARGE SCALE GENOMIC DNA]</scope>
    <source>
        <strain evidence="10">S-27</strain>
    </source>
</reference>
<feature type="transmembrane region" description="Helical" evidence="7">
    <location>
        <begin position="28"/>
        <end position="49"/>
    </location>
</feature>
<dbReference type="PANTHER" id="PTHR32243:SF52">
    <property type="entry name" value="ABC TRANSPORTER PERMEASE PROTEIN"/>
    <property type="match status" value="1"/>
</dbReference>
<name>A0A401Z9B0_9CHLR</name>
<dbReference type="PANTHER" id="PTHR32243">
    <property type="entry name" value="MALTOSE TRANSPORT SYSTEM PERMEASE-RELATED"/>
    <property type="match status" value="1"/>
</dbReference>
<keyword evidence="10" id="KW-1185">Reference proteome</keyword>
<dbReference type="GO" id="GO:0005886">
    <property type="term" value="C:plasma membrane"/>
    <property type="evidence" value="ECO:0007669"/>
    <property type="project" value="UniProtKB-SubCell"/>
</dbReference>
<gene>
    <name evidence="9" type="ORF">KDAU_07890</name>
</gene>
<evidence type="ECO:0000256" key="2">
    <source>
        <dbReference type="ARBA" id="ARBA00022448"/>
    </source>
</evidence>
<comment type="caution">
    <text evidence="9">The sequence shown here is derived from an EMBL/GenBank/DDBJ whole genome shotgun (WGS) entry which is preliminary data.</text>
</comment>
<organism evidence="9 10">
    <name type="scientific">Dictyobacter aurantiacus</name>
    <dbReference type="NCBI Taxonomy" id="1936993"/>
    <lineage>
        <taxon>Bacteria</taxon>
        <taxon>Bacillati</taxon>
        <taxon>Chloroflexota</taxon>
        <taxon>Ktedonobacteria</taxon>
        <taxon>Ktedonobacterales</taxon>
        <taxon>Dictyobacteraceae</taxon>
        <taxon>Dictyobacter</taxon>
    </lineage>
</organism>